<name>A0A8K0EUT9_BRALA</name>
<sequence length="234" mass="26077">MIEPTLNPANVSAGRTIGPVLDCMETCGGLSLTECDRIRHELTFFSRFKEFVATVNSAGDMCRRLLGASVEVCLPERAPMFLREERGNEIVFLHVGDYNGKLVQPLLKQAVQSSSRYGVTVSEDAIQPGDAMTDRLLDHLLKRNVRMVVPIITPQALHSSHWSALGYEFSVQNKDLVFPVFAYPEGTRNRLVEVLSRRCAGMLDMPSTEVPMTEVPLSSTKISLLLTEVLRKVR</sequence>
<dbReference type="OrthoDB" id="10474109at2759"/>
<accession>A0A8K0EUT9</accession>
<dbReference type="EMBL" id="OV696691">
    <property type="protein sequence ID" value="CAH1266866.1"/>
    <property type="molecule type" value="Genomic_DNA"/>
</dbReference>
<organism evidence="1 2">
    <name type="scientific">Branchiostoma lanceolatum</name>
    <name type="common">Common lancelet</name>
    <name type="synonym">Amphioxus lanceolatum</name>
    <dbReference type="NCBI Taxonomy" id="7740"/>
    <lineage>
        <taxon>Eukaryota</taxon>
        <taxon>Metazoa</taxon>
        <taxon>Chordata</taxon>
        <taxon>Cephalochordata</taxon>
        <taxon>Leptocardii</taxon>
        <taxon>Amphioxiformes</taxon>
        <taxon>Branchiostomatidae</taxon>
        <taxon>Branchiostoma</taxon>
    </lineage>
</organism>
<dbReference type="Proteomes" id="UP000838412">
    <property type="component" value="Chromosome 6"/>
</dbReference>
<evidence type="ECO:0000313" key="2">
    <source>
        <dbReference type="Proteomes" id="UP000838412"/>
    </source>
</evidence>
<proteinExistence type="predicted"/>
<reference evidence="1" key="1">
    <citation type="submission" date="2022-01" db="EMBL/GenBank/DDBJ databases">
        <authorList>
            <person name="Braso-Vives M."/>
        </authorList>
    </citation>
    <scope>NUCLEOTIDE SEQUENCE</scope>
</reference>
<evidence type="ECO:0000313" key="1">
    <source>
        <dbReference type="EMBL" id="CAH1266866.1"/>
    </source>
</evidence>
<protein>
    <submittedName>
        <fullName evidence="1">Hypp3605 protein</fullName>
    </submittedName>
</protein>
<dbReference type="AlphaFoldDB" id="A0A8K0EUT9"/>
<keyword evidence="2" id="KW-1185">Reference proteome</keyword>
<gene>
    <name evidence="1" type="primary">Hypp3605</name>
    <name evidence="1" type="ORF">BLAG_LOCUS20382</name>
</gene>